<keyword evidence="2 5" id="KW-0238">DNA-binding</keyword>
<feature type="region of interest" description="Disordered" evidence="7">
    <location>
        <begin position="1"/>
        <end position="34"/>
    </location>
</feature>
<gene>
    <name evidence="9" type="primary">zax</name>
    <name evidence="9" type="ORF">GZH46_02817</name>
</gene>
<evidence type="ECO:0000256" key="3">
    <source>
        <dbReference type="ARBA" id="ARBA00023155"/>
    </source>
</evidence>
<comment type="subcellular location">
    <subcellularLocation>
        <location evidence="1 5 6">Nucleus</location>
    </subcellularLocation>
</comment>
<keyword evidence="10" id="KW-1185">Reference proteome</keyword>
<dbReference type="PROSITE" id="PS00027">
    <property type="entry name" value="HOMEOBOX_1"/>
    <property type="match status" value="1"/>
</dbReference>
<dbReference type="InterPro" id="IPR050848">
    <property type="entry name" value="Homeobox_TF"/>
</dbReference>
<feature type="compositionally biased region" description="Basic and acidic residues" evidence="7">
    <location>
        <begin position="14"/>
        <end position="25"/>
    </location>
</feature>
<evidence type="ECO:0000256" key="5">
    <source>
        <dbReference type="PROSITE-ProRule" id="PRU00108"/>
    </source>
</evidence>
<evidence type="ECO:0000256" key="4">
    <source>
        <dbReference type="ARBA" id="ARBA00023242"/>
    </source>
</evidence>
<dbReference type="Pfam" id="PF00046">
    <property type="entry name" value="Homeodomain"/>
    <property type="match status" value="1"/>
</dbReference>
<name>A0ABQ7S5I2_9ACAR</name>
<evidence type="ECO:0000256" key="2">
    <source>
        <dbReference type="ARBA" id="ARBA00023125"/>
    </source>
</evidence>
<reference evidence="9 10" key="1">
    <citation type="submission" date="2020-10" db="EMBL/GenBank/DDBJ databases">
        <authorList>
            <person name="Klimov P.B."/>
            <person name="Dyachkov S.M."/>
            <person name="Chetverikov P.E."/>
        </authorList>
    </citation>
    <scope>NUCLEOTIDE SEQUENCE [LARGE SCALE GENOMIC DNA]</scope>
    <source>
        <strain evidence="9">BMOC 18-1129-001#AD2665</strain>
        <tissue evidence="9">Entire mites</tissue>
    </source>
</reference>
<dbReference type="PROSITE" id="PS50071">
    <property type="entry name" value="HOMEOBOX_2"/>
    <property type="match status" value="1"/>
</dbReference>
<dbReference type="GO" id="GO:0003677">
    <property type="term" value="F:DNA binding"/>
    <property type="evidence" value="ECO:0007669"/>
    <property type="project" value="UniProtKB-KW"/>
</dbReference>
<dbReference type="InterPro" id="IPR009057">
    <property type="entry name" value="Homeodomain-like_sf"/>
</dbReference>
<evidence type="ECO:0000256" key="6">
    <source>
        <dbReference type="RuleBase" id="RU000682"/>
    </source>
</evidence>
<feature type="compositionally biased region" description="Polar residues" evidence="7">
    <location>
        <begin position="1"/>
        <end position="13"/>
    </location>
</feature>
<dbReference type="SMART" id="SM00389">
    <property type="entry name" value="HOX"/>
    <property type="match status" value="1"/>
</dbReference>
<keyword evidence="3 5" id="KW-0371">Homeobox</keyword>
<sequence length="585" mass="65587">MANNSSEQYPSCKNTKEHTHNRESSVSKTQNKETPISSAFSIAQLLKGCLEPSPCRDRKVASLTNTTTSAAITHSQNHTRIHNGLISNFDSSNDGIQSNYLSQSMGSSIDARNNFQQCVQQFARSQHKSNRDFLISSSMPLLRHHQYSNPSEAPIFHAPASTESVASLALSFASRHYQSQLQAHISSEQLSNSINPNAPFPYSGGGIGRHPFTAHPDNKDMIPLLSNYQSNIARFAPININNSINSNASKSLDSRNPAFAKQHHYNHHNDSGTSEAPTVYGSKVTIPAGSGHQHPFHTNHTQSSGDSFRESNRSQVPRSPITISNDVNHNCGPINGDDTCSSSISDSKDDVFIDVGHASISRNNYTLNDDLYRKKNPRVSIMVDKKDNILVGNQDDDTESVCSSLDQRSNNDCESMQTTSARSAHNRDSERQNQNQQNQHQLQHHGLTEQMIADITSHTNSNTNHVRRKRSRAAFSHVQVYELERRFTHQRYLSGPERSDLARRLKLTETQVKIWFQNRRYKAKRKLLQQNFMLTSHHQHSLGHAYHQPPPSLPQGSRQDHTIQGLVHSFGLGFRPTTLNCRQIL</sequence>
<feature type="DNA-binding region" description="Homeobox" evidence="5">
    <location>
        <begin position="468"/>
        <end position="527"/>
    </location>
</feature>
<dbReference type="PANTHER" id="PTHR24333">
    <property type="entry name" value="HOMEO BOX HB9 LIKE A-RELATED"/>
    <property type="match status" value="1"/>
</dbReference>
<evidence type="ECO:0000259" key="8">
    <source>
        <dbReference type="PROSITE" id="PS50071"/>
    </source>
</evidence>
<evidence type="ECO:0000313" key="9">
    <source>
        <dbReference type="EMBL" id="KAG9508681.1"/>
    </source>
</evidence>
<organism evidence="9 10">
    <name type="scientific">Fragariocoptes setiger</name>
    <dbReference type="NCBI Taxonomy" id="1670756"/>
    <lineage>
        <taxon>Eukaryota</taxon>
        <taxon>Metazoa</taxon>
        <taxon>Ecdysozoa</taxon>
        <taxon>Arthropoda</taxon>
        <taxon>Chelicerata</taxon>
        <taxon>Arachnida</taxon>
        <taxon>Acari</taxon>
        <taxon>Acariformes</taxon>
        <taxon>Trombidiformes</taxon>
        <taxon>Prostigmata</taxon>
        <taxon>Eupodina</taxon>
        <taxon>Eriophyoidea</taxon>
        <taxon>Phytoptidae</taxon>
        <taxon>Fragariocoptes</taxon>
    </lineage>
</organism>
<feature type="domain" description="Homeobox" evidence="8">
    <location>
        <begin position="466"/>
        <end position="526"/>
    </location>
</feature>
<dbReference type="CDD" id="cd00086">
    <property type="entry name" value="homeodomain"/>
    <property type="match status" value="1"/>
</dbReference>
<evidence type="ECO:0000256" key="1">
    <source>
        <dbReference type="ARBA" id="ARBA00004123"/>
    </source>
</evidence>
<keyword evidence="4 5" id="KW-0539">Nucleus</keyword>
<comment type="caution">
    <text evidence="9">The sequence shown here is derived from an EMBL/GenBank/DDBJ whole genome shotgun (WGS) entry which is preliminary data.</text>
</comment>
<dbReference type="Proteomes" id="UP000825002">
    <property type="component" value="Unassembled WGS sequence"/>
</dbReference>
<feature type="compositionally biased region" description="Polar residues" evidence="7">
    <location>
        <begin position="400"/>
        <end position="423"/>
    </location>
</feature>
<dbReference type="InterPro" id="IPR020479">
    <property type="entry name" value="HD_metazoa"/>
</dbReference>
<protein>
    <submittedName>
        <fullName evidence="9">Homeobox protein zampogna</fullName>
    </submittedName>
</protein>
<proteinExistence type="predicted"/>
<feature type="compositionally biased region" description="Low complexity" evidence="7">
    <location>
        <begin position="432"/>
        <end position="443"/>
    </location>
</feature>
<dbReference type="PRINTS" id="PR00024">
    <property type="entry name" value="HOMEOBOX"/>
</dbReference>
<dbReference type="PANTHER" id="PTHR24333:SF8">
    <property type="entry name" value="HOMEOBOX PROTEIN CEH-62"/>
    <property type="match status" value="1"/>
</dbReference>
<feature type="compositionally biased region" description="Polar residues" evidence="7">
    <location>
        <begin position="296"/>
        <end position="306"/>
    </location>
</feature>
<evidence type="ECO:0000313" key="10">
    <source>
        <dbReference type="Proteomes" id="UP000825002"/>
    </source>
</evidence>
<dbReference type="Gene3D" id="1.10.10.60">
    <property type="entry name" value="Homeodomain-like"/>
    <property type="match status" value="1"/>
</dbReference>
<dbReference type="SUPFAM" id="SSF46689">
    <property type="entry name" value="Homeodomain-like"/>
    <property type="match status" value="1"/>
</dbReference>
<dbReference type="InterPro" id="IPR001356">
    <property type="entry name" value="HD"/>
</dbReference>
<dbReference type="EMBL" id="JAIFTH010001117">
    <property type="protein sequence ID" value="KAG9508681.1"/>
    <property type="molecule type" value="Genomic_DNA"/>
</dbReference>
<evidence type="ECO:0000256" key="7">
    <source>
        <dbReference type="SAM" id="MobiDB-lite"/>
    </source>
</evidence>
<feature type="region of interest" description="Disordered" evidence="7">
    <location>
        <begin position="285"/>
        <end position="331"/>
    </location>
</feature>
<dbReference type="InterPro" id="IPR017970">
    <property type="entry name" value="Homeobox_CS"/>
</dbReference>
<feature type="region of interest" description="Disordered" evidence="7">
    <location>
        <begin position="392"/>
        <end position="443"/>
    </location>
</feature>
<accession>A0ABQ7S5I2</accession>
<feature type="compositionally biased region" description="Polar residues" evidence="7">
    <location>
        <begin position="313"/>
        <end position="328"/>
    </location>
</feature>